<evidence type="ECO:0000313" key="2">
    <source>
        <dbReference type="Proteomes" id="UP001239111"/>
    </source>
</evidence>
<dbReference type="EMBL" id="CM056743">
    <property type="protein sequence ID" value="KAJ8672642.1"/>
    <property type="molecule type" value="Genomic_DNA"/>
</dbReference>
<organism evidence="1 2">
    <name type="scientific">Eretmocerus hayati</name>
    <dbReference type="NCBI Taxonomy" id="131215"/>
    <lineage>
        <taxon>Eukaryota</taxon>
        <taxon>Metazoa</taxon>
        <taxon>Ecdysozoa</taxon>
        <taxon>Arthropoda</taxon>
        <taxon>Hexapoda</taxon>
        <taxon>Insecta</taxon>
        <taxon>Pterygota</taxon>
        <taxon>Neoptera</taxon>
        <taxon>Endopterygota</taxon>
        <taxon>Hymenoptera</taxon>
        <taxon>Apocrita</taxon>
        <taxon>Proctotrupomorpha</taxon>
        <taxon>Chalcidoidea</taxon>
        <taxon>Aphelinidae</taxon>
        <taxon>Aphelininae</taxon>
        <taxon>Eretmocerus</taxon>
    </lineage>
</organism>
<comment type="caution">
    <text evidence="1">The sequence shown here is derived from an EMBL/GenBank/DDBJ whole genome shotgun (WGS) entry which is preliminary data.</text>
</comment>
<sequence>MTQSVKRRRQRANKARYDTPINSSYVPMGITVWLSISSVGGGDDARVNGSIISISSDDNRPHELVKRYGGGYTNPYVDALNVTNVTVQTGTHAYLPCGVRQIGNKSVSWVRTKDAHILSVDKTIFIADDRFHSQFLESSNMWTLVVRYAQKQDEGEYECQIATEPKLSHTVKLTVVVPKIEILGDKDRYVKIGSTVLLQCVVKDTLEAPFYVFWYHQERQLQEREGKMVINTKLIDSMNDTTSNLTIHNAGPEHSGNYTCRPSNLDSTSIQLHVLNGEHPAAIQRGISSVPGCCRLLCWLAGALSLSASESERGRLCGLLLLSLGVALTQSR</sequence>
<dbReference type="Proteomes" id="UP001239111">
    <property type="component" value="Chromosome 3"/>
</dbReference>
<accession>A0ACC2NQV0</accession>
<protein>
    <submittedName>
        <fullName evidence="1">Uncharacterized protein</fullName>
    </submittedName>
</protein>
<proteinExistence type="predicted"/>
<reference evidence="1" key="1">
    <citation type="submission" date="2023-04" db="EMBL/GenBank/DDBJ databases">
        <title>A chromosome-level genome assembly of the parasitoid wasp Eretmocerus hayati.</title>
        <authorList>
            <person name="Zhong Y."/>
            <person name="Liu S."/>
            <person name="Liu Y."/>
        </authorList>
    </citation>
    <scope>NUCLEOTIDE SEQUENCE</scope>
    <source>
        <strain evidence="1">ZJU_SS_LIU_2023</strain>
    </source>
</reference>
<keyword evidence="2" id="KW-1185">Reference proteome</keyword>
<gene>
    <name evidence="1" type="ORF">QAD02_003901</name>
</gene>
<name>A0ACC2NQV0_9HYME</name>
<evidence type="ECO:0000313" key="1">
    <source>
        <dbReference type="EMBL" id="KAJ8672642.1"/>
    </source>
</evidence>